<dbReference type="Pfam" id="PF13561">
    <property type="entry name" value="adh_short_C2"/>
    <property type="match status" value="1"/>
</dbReference>
<dbReference type="Gene3D" id="3.40.50.720">
    <property type="entry name" value="NAD(P)-binding Rossmann-like Domain"/>
    <property type="match status" value="1"/>
</dbReference>
<dbReference type="GO" id="GO:0030497">
    <property type="term" value="P:fatty acid elongation"/>
    <property type="evidence" value="ECO:0007669"/>
    <property type="project" value="TreeGrafter"/>
</dbReference>
<evidence type="ECO:0000256" key="1">
    <source>
        <dbReference type="ARBA" id="ARBA00006484"/>
    </source>
</evidence>
<dbReference type="PANTHER" id="PTHR42760">
    <property type="entry name" value="SHORT-CHAIN DEHYDROGENASES/REDUCTASES FAMILY MEMBER"/>
    <property type="match status" value="1"/>
</dbReference>
<dbReference type="PANTHER" id="PTHR42760:SF129">
    <property type="entry name" value="OXIDOREDUCTASE"/>
    <property type="match status" value="1"/>
</dbReference>
<accession>A0A239EP48</accession>
<evidence type="ECO:0000313" key="2">
    <source>
        <dbReference type="EMBL" id="SNS46446.1"/>
    </source>
</evidence>
<dbReference type="RefSeq" id="WP_089407319.1">
    <property type="nucleotide sequence ID" value="NZ_FZOU01000001.1"/>
</dbReference>
<dbReference type="EMBL" id="FZOU01000001">
    <property type="protein sequence ID" value="SNS46446.1"/>
    <property type="molecule type" value="Genomic_DNA"/>
</dbReference>
<sequence length="250" mass="25458">MKLDFTGQTVAIGGAASAIGSAIASAFAEAGARVFCADRGALPTWPSLPDGIEKASVDLGEAGAVDAWIGDTEAATGGPVHILVNNAGGVAGRTSTSIESVSDEDWHSIIHANLTTCFHLSRAAVPGMKKAGRGVIVHIGSGASERASLTGVQAYCAAKHAVLGLTRQLAHELGPFGIRVNCIAPGFIPTNAATRQQWAELGDAGQQALIRSIALRRLGQPVDIANAVLLVASDYASFISGEIIGVNGGR</sequence>
<comment type="similarity">
    <text evidence="1">Belongs to the short-chain dehydrogenases/reductases (SDR) family.</text>
</comment>
<organism evidence="2 3">
    <name type="scientific">Granulicella rosea</name>
    <dbReference type="NCBI Taxonomy" id="474952"/>
    <lineage>
        <taxon>Bacteria</taxon>
        <taxon>Pseudomonadati</taxon>
        <taxon>Acidobacteriota</taxon>
        <taxon>Terriglobia</taxon>
        <taxon>Terriglobales</taxon>
        <taxon>Acidobacteriaceae</taxon>
        <taxon>Granulicella</taxon>
    </lineage>
</organism>
<dbReference type="CDD" id="cd05233">
    <property type="entry name" value="SDR_c"/>
    <property type="match status" value="1"/>
</dbReference>
<dbReference type="OrthoDB" id="9803333at2"/>
<dbReference type="AlphaFoldDB" id="A0A239EP48"/>
<keyword evidence="3" id="KW-1185">Reference proteome</keyword>
<protein>
    <submittedName>
        <fullName evidence="2">3-oxoacyl-[acyl-carrier protein] reductase</fullName>
    </submittedName>
</protein>
<dbReference type="PRINTS" id="PR00081">
    <property type="entry name" value="GDHRDH"/>
</dbReference>
<proteinExistence type="inferred from homology"/>
<dbReference type="Proteomes" id="UP000198356">
    <property type="component" value="Unassembled WGS sequence"/>
</dbReference>
<reference evidence="2 3" key="1">
    <citation type="submission" date="2017-06" db="EMBL/GenBank/DDBJ databases">
        <authorList>
            <person name="Kim H.J."/>
            <person name="Triplett B.A."/>
        </authorList>
    </citation>
    <scope>NUCLEOTIDE SEQUENCE [LARGE SCALE GENOMIC DNA]</scope>
    <source>
        <strain evidence="2 3">DSM 18704</strain>
    </source>
</reference>
<gene>
    <name evidence="2" type="ORF">SAMN05421770_1011087</name>
</gene>
<dbReference type="InterPro" id="IPR002347">
    <property type="entry name" value="SDR_fam"/>
</dbReference>
<dbReference type="InterPro" id="IPR036291">
    <property type="entry name" value="NAD(P)-bd_dom_sf"/>
</dbReference>
<evidence type="ECO:0000313" key="3">
    <source>
        <dbReference type="Proteomes" id="UP000198356"/>
    </source>
</evidence>
<dbReference type="GO" id="GO:0016616">
    <property type="term" value="F:oxidoreductase activity, acting on the CH-OH group of donors, NAD or NADP as acceptor"/>
    <property type="evidence" value="ECO:0007669"/>
    <property type="project" value="TreeGrafter"/>
</dbReference>
<dbReference type="FunFam" id="3.40.50.720:FF:000084">
    <property type="entry name" value="Short-chain dehydrogenase reductase"/>
    <property type="match status" value="1"/>
</dbReference>
<dbReference type="PRINTS" id="PR00080">
    <property type="entry name" value="SDRFAMILY"/>
</dbReference>
<dbReference type="SUPFAM" id="SSF51735">
    <property type="entry name" value="NAD(P)-binding Rossmann-fold domains"/>
    <property type="match status" value="1"/>
</dbReference>
<name>A0A239EP48_9BACT</name>